<dbReference type="AlphaFoldDB" id="A0A6A5QC67"/>
<gene>
    <name evidence="1" type="ORF">BDU57DRAFT_340116</name>
</gene>
<dbReference type="EMBL" id="ML979139">
    <property type="protein sequence ID" value="KAF1912952.1"/>
    <property type="molecule type" value="Genomic_DNA"/>
</dbReference>
<evidence type="ECO:0000313" key="1">
    <source>
        <dbReference type="EMBL" id="KAF1912952.1"/>
    </source>
</evidence>
<sequence>MATPEPELRRKRKDIFLAFAPAHDLPFPTRANITAYELLAFLPNTIQCPDVIKRFASNGATRSAVWAIINTARDLEKEWNVNRCGAVLTKTMNDAGWIGWTLTHHDKWNEATKDSWNEADLRVDNFRTREEMFGRARSEENVPFESLAIGVRRPPQDAEALDLTRMVRYCVQRPGSGWLYPRDYERLLNLLGGPAPIQKAHLDRLLFKTWDNLKPAPPRVWSAEDHQAAKASVDWKNRKTISRVGTPVSEQVLKEPTSIATIQRQAKDRPKKRTRLERMDLKAEKTDEEDEEEVQFESYERAAANYVEPEEVAIAPAELDVAFAFATDRDVGETDPFGAYAFGGPRHRAPYRMLHHIQQPNDADTSGWAENLRWAFEQRACFWHAQRAYAWNESPTHMELIAEIRERQVWASDQLVAELVDE</sequence>
<protein>
    <submittedName>
        <fullName evidence="1">Uncharacterized protein</fullName>
    </submittedName>
</protein>
<organism evidence="1 2">
    <name type="scientific">Ampelomyces quisqualis</name>
    <name type="common">Powdery mildew agent</name>
    <dbReference type="NCBI Taxonomy" id="50730"/>
    <lineage>
        <taxon>Eukaryota</taxon>
        <taxon>Fungi</taxon>
        <taxon>Dikarya</taxon>
        <taxon>Ascomycota</taxon>
        <taxon>Pezizomycotina</taxon>
        <taxon>Dothideomycetes</taxon>
        <taxon>Pleosporomycetidae</taxon>
        <taxon>Pleosporales</taxon>
        <taxon>Pleosporineae</taxon>
        <taxon>Phaeosphaeriaceae</taxon>
        <taxon>Ampelomyces</taxon>
    </lineage>
</organism>
<accession>A0A6A5QC67</accession>
<name>A0A6A5QC67_AMPQU</name>
<evidence type="ECO:0000313" key="2">
    <source>
        <dbReference type="Proteomes" id="UP000800096"/>
    </source>
</evidence>
<keyword evidence="2" id="KW-1185">Reference proteome</keyword>
<dbReference type="OrthoDB" id="3799525at2759"/>
<proteinExistence type="predicted"/>
<dbReference type="Proteomes" id="UP000800096">
    <property type="component" value="Unassembled WGS sequence"/>
</dbReference>
<reference evidence="1" key="1">
    <citation type="journal article" date="2020" name="Stud. Mycol.">
        <title>101 Dothideomycetes genomes: a test case for predicting lifestyles and emergence of pathogens.</title>
        <authorList>
            <person name="Haridas S."/>
            <person name="Albert R."/>
            <person name="Binder M."/>
            <person name="Bloem J."/>
            <person name="Labutti K."/>
            <person name="Salamov A."/>
            <person name="Andreopoulos B."/>
            <person name="Baker S."/>
            <person name="Barry K."/>
            <person name="Bills G."/>
            <person name="Bluhm B."/>
            <person name="Cannon C."/>
            <person name="Castanera R."/>
            <person name="Culley D."/>
            <person name="Daum C."/>
            <person name="Ezra D."/>
            <person name="Gonzalez J."/>
            <person name="Henrissat B."/>
            <person name="Kuo A."/>
            <person name="Liang C."/>
            <person name="Lipzen A."/>
            <person name="Lutzoni F."/>
            <person name="Magnuson J."/>
            <person name="Mondo S."/>
            <person name="Nolan M."/>
            <person name="Ohm R."/>
            <person name="Pangilinan J."/>
            <person name="Park H.-J."/>
            <person name="Ramirez L."/>
            <person name="Alfaro M."/>
            <person name="Sun H."/>
            <person name="Tritt A."/>
            <person name="Yoshinaga Y."/>
            <person name="Zwiers L.-H."/>
            <person name="Turgeon B."/>
            <person name="Goodwin S."/>
            <person name="Spatafora J."/>
            <person name="Crous P."/>
            <person name="Grigoriev I."/>
        </authorList>
    </citation>
    <scope>NUCLEOTIDE SEQUENCE</scope>
    <source>
        <strain evidence="1">HMLAC05119</strain>
    </source>
</reference>